<evidence type="ECO:0000256" key="4">
    <source>
        <dbReference type="SAM" id="MobiDB-lite"/>
    </source>
</evidence>
<feature type="repeat" description="ANK" evidence="3">
    <location>
        <begin position="315"/>
        <end position="347"/>
    </location>
</feature>
<proteinExistence type="predicted"/>
<evidence type="ECO:0000256" key="1">
    <source>
        <dbReference type="ARBA" id="ARBA00022737"/>
    </source>
</evidence>
<keyword evidence="1" id="KW-0677">Repeat</keyword>
<dbReference type="PROSITE" id="PS50088">
    <property type="entry name" value="ANK_REPEAT"/>
    <property type="match status" value="4"/>
</dbReference>
<dbReference type="SUPFAM" id="SSF48403">
    <property type="entry name" value="Ankyrin repeat"/>
    <property type="match status" value="1"/>
</dbReference>
<evidence type="ECO:0000313" key="5">
    <source>
        <dbReference type="EMBL" id="GBG32955.1"/>
    </source>
</evidence>
<dbReference type="SMART" id="SM00248">
    <property type="entry name" value="ANK"/>
    <property type="match status" value="9"/>
</dbReference>
<evidence type="ECO:0000256" key="3">
    <source>
        <dbReference type="PROSITE-ProRule" id="PRU00023"/>
    </source>
</evidence>
<dbReference type="InterPro" id="IPR002110">
    <property type="entry name" value="Ankyrin_rpt"/>
</dbReference>
<feature type="region of interest" description="Disordered" evidence="4">
    <location>
        <begin position="1"/>
        <end position="25"/>
    </location>
</feature>
<reference evidence="5 6" key="1">
    <citation type="submission" date="2017-12" db="EMBL/GenBank/DDBJ databases">
        <title>Sequencing, de novo assembly and annotation of complete genome of a new Thraustochytrid species, strain FCC1311.</title>
        <authorList>
            <person name="Sedici K."/>
            <person name="Godart F."/>
            <person name="Aiese Cigliano R."/>
            <person name="Sanseverino W."/>
            <person name="Barakat M."/>
            <person name="Ortet P."/>
            <person name="Marechal E."/>
            <person name="Cagnac O."/>
            <person name="Amato A."/>
        </authorList>
    </citation>
    <scope>NUCLEOTIDE SEQUENCE [LARGE SCALE GENOMIC DNA]</scope>
</reference>
<dbReference type="Pfam" id="PF12796">
    <property type="entry name" value="Ank_2"/>
    <property type="match status" value="3"/>
</dbReference>
<dbReference type="EMBL" id="BEYU01000136">
    <property type="protein sequence ID" value="GBG32955.1"/>
    <property type="molecule type" value="Genomic_DNA"/>
</dbReference>
<comment type="caution">
    <text evidence="5">The sequence shown here is derived from an EMBL/GenBank/DDBJ whole genome shotgun (WGS) entry which is preliminary data.</text>
</comment>
<gene>
    <name evidence="5" type="ORF">FCC1311_091812</name>
</gene>
<dbReference type="OrthoDB" id="76816at2759"/>
<protein>
    <submittedName>
        <fullName evidence="5">Ankyrin repeat domain-containing protein 50</fullName>
    </submittedName>
</protein>
<dbReference type="PROSITE" id="PS50297">
    <property type="entry name" value="ANK_REP_REGION"/>
    <property type="match status" value="2"/>
</dbReference>
<feature type="repeat" description="ANK" evidence="3">
    <location>
        <begin position="348"/>
        <end position="381"/>
    </location>
</feature>
<evidence type="ECO:0000256" key="2">
    <source>
        <dbReference type="ARBA" id="ARBA00023043"/>
    </source>
</evidence>
<dbReference type="PANTHER" id="PTHR24126">
    <property type="entry name" value="ANKYRIN REPEAT, PH AND SEC7 DOMAIN CONTAINING PROTEIN SECG-RELATED"/>
    <property type="match status" value="1"/>
</dbReference>
<organism evidence="5 6">
    <name type="scientific">Hondaea fermentalgiana</name>
    <dbReference type="NCBI Taxonomy" id="2315210"/>
    <lineage>
        <taxon>Eukaryota</taxon>
        <taxon>Sar</taxon>
        <taxon>Stramenopiles</taxon>
        <taxon>Bigyra</taxon>
        <taxon>Labyrinthulomycetes</taxon>
        <taxon>Thraustochytrida</taxon>
        <taxon>Thraustochytriidae</taxon>
        <taxon>Hondaea</taxon>
    </lineage>
</organism>
<dbReference type="PRINTS" id="PR01415">
    <property type="entry name" value="ANKYRIN"/>
</dbReference>
<dbReference type="Gene3D" id="1.25.40.20">
    <property type="entry name" value="Ankyrin repeat-containing domain"/>
    <property type="match status" value="3"/>
</dbReference>
<keyword evidence="6" id="KW-1185">Reference proteome</keyword>
<feature type="repeat" description="ANK" evidence="3">
    <location>
        <begin position="382"/>
        <end position="422"/>
    </location>
</feature>
<dbReference type="Proteomes" id="UP000241890">
    <property type="component" value="Unassembled WGS sequence"/>
</dbReference>
<evidence type="ECO:0000313" key="6">
    <source>
        <dbReference type="Proteomes" id="UP000241890"/>
    </source>
</evidence>
<dbReference type="InterPro" id="IPR036770">
    <property type="entry name" value="Ankyrin_rpt-contain_sf"/>
</dbReference>
<feature type="repeat" description="ANK" evidence="3">
    <location>
        <begin position="89"/>
        <end position="121"/>
    </location>
</feature>
<name>A0A2R5GQS7_9STRA</name>
<sequence length="491" mass="52458">MATRLRGLSASLDEERQRQRRSAGARVQSIRAAASSAWNSAAKACGKGPQQKLNKDLCEAAAYGDADLVESLVAEGADPSHVSRQRAYAGLTALHIAAEAGNVGVCEWLVNQGAQVNAESRDARHYTPSMLASLAGHCDICELFLANGAQWKPQEANICLRAAAKALSLPMCTFLLETAGASAASSDANGTTPLHLVASYDDVRTSRIMSLATRRAQRDTERVTLAREGAKRRKLAKMLLAAGADANAADKDGCTPLYCCASHASLAAVLINAGADVNVHVGQDQETPLLKAAGSAASVKLLLTKGADPNARSYYGVVPLHRAAASQSRKAVSFLLQYGAKPNLKESMGRTALHYAAEELRRTNCATLLQHKKTNIDARDNEGNTALMVAVLQYRVSEKANKVLATGRFLLRRGADINITNHRGLDLEGLTEAYGIPIFDRLVDTTESSLPDEDGRSEFDDHSYADSASVISLSELAERRLGRVKASKHRG</sequence>
<keyword evidence="2 3" id="KW-0040">ANK repeat</keyword>
<dbReference type="InParanoid" id="A0A2R5GQS7"/>
<accession>A0A2R5GQS7</accession>
<dbReference type="AlphaFoldDB" id="A0A2R5GQS7"/>